<sequence length="207" mass="23391">MTPGILSSGLVPQPPSLTPFVPPIRNDCDTLLQPLFNEYFSPLPCVDHLVLEVATLEHDVLTDTPSSTTVDQHTPSLSTSQTPQESPSQVISLGVEEADHDIKVIHMDNNHYFVLLIQNQVLKNICLRLLSQIMCTYQPLEHISKWTKDHLIDNELVPHPDRAMIITLKWIYKVKLDKLRVDTPMVEKSKLDEDLKGKVVDPTCIVE</sequence>
<dbReference type="AlphaFoldDB" id="A0A699GMS2"/>
<feature type="compositionally biased region" description="Low complexity" evidence="1">
    <location>
        <begin position="74"/>
        <end position="87"/>
    </location>
</feature>
<proteinExistence type="predicted"/>
<protein>
    <recommendedName>
        <fullName evidence="3">Integrase, catalytic region, zinc finger, CCHC-type, peptidase aspartic, catalytic</fullName>
    </recommendedName>
</protein>
<reference evidence="2" key="1">
    <citation type="journal article" date="2019" name="Sci. Rep.">
        <title>Draft genome of Tanacetum cinerariifolium, the natural source of mosquito coil.</title>
        <authorList>
            <person name="Yamashiro T."/>
            <person name="Shiraishi A."/>
            <person name="Satake H."/>
            <person name="Nakayama K."/>
        </authorList>
    </citation>
    <scope>NUCLEOTIDE SEQUENCE</scope>
</reference>
<evidence type="ECO:0000313" key="2">
    <source>
        <dbReference type="EMBL" id="GEV37675.1"/>
    </source>
</evidence>
<feature type="region of interest" description="Disordered" evidence="1">
    <location>
        <begin position="63"/>
        <end position="87"/>
    </location>
</feature>
<feature type="compositionally biased region" description="Polar residues" evidence="1">
    <location>
        <begin position="63"/>
        <end position="73"/>
    </location>
</feature>
<comment type="caution">
    <text evidence="2">The sequence shown here is derived from an EMBL/GenBank/DDBJ whole genome shotgun (WGS) entry which is preliminary data.</text>
</comment>
<name>A0A699GMS2_TANCI</name>
<evidence type="ECO:0000256" key="1">
    <source>
        <dbReference type="SAM" id="MobiDB-lite"/>
    </source>
</evidence>
<evidence type="ECO:0008006" key="3">
    <source>
        <dbReference type="Google" id="ProtNLM"/>
    </source>
</evidence>
<gene>
    <name evidence="2" type="ORF">Tci_109652</name>
</gene>
<organism evidence="2">
    <name type="scientific">Tanacetum cinerariifolium</name>
    <name type="common">Dalmatian daisy</name>
    <name type="synonym">Chrysanthemum cinerariifolium</name>
    <dbReference type="NCBI Taxonomy" id="118510"/>
    <lineage>
        <taxon>Eukaryota</taxon>
        <taxon>Viridiplantae</taxon>
        <taxon>Streptophyta</taxon>
        <taxon>Embryophyta</taxon>
        <taxon>Tracheophyta</taxon>
        <taxon>Spermatophyta</taxon>
        <taxon>Magnoliopsida</taxon>
        <taxon>eudicotyledons</taxon>
        <taxon>Gunneridae</taxon>
        <taxon>Pentapetalae</taxon>
        <taxon>asterids</taxon>
        <taxon>campanulids</taxon>
        <taxon>Asterales</taxon>
        <taxon>Asteraceae</taxon>
        <taxon>Asteroideae</taxon>
        <taxon>Anthemideae</taxon>
        <taxon>Anthemidinae</taxon>
        <taxon>Tanacetum</taxon>
    </lineage>
</organism>
<dbReference type="EMBL" id="BKCJ010021789">
    <property type="protein sequence ID" value="GEV37675.1"/>
    <property type="molecule type" value="Genomic_DNA"/>
</dbReference>
<accession>A0A699GMS2</accession>